<evidence type="ECO:0000259" key="13">
    <source>
        <dbReference type="SMART" id="SM00090"/>
    </source>
</evidence>
<evidence type="ECO:0000256" key="12">
    <source>
        <dbReference type="ARBA" id="ARBA00048679"/>
    </source>
</evidence>
<evidence type="ECO:0000313" key="15">
    <source>
        <dbReference type="Proteomes" id="UP000027153"/>
    </source>
</evidence>
<comment type="cofactor">
    <cofactor evidence="1">
        <name>Mg(2+)</name>
        <dbReference type="ChEBI" id="CHEBI:18420"/>
    </cofactor>
</comment>
<comment type="caution">
    <text evidence="14">The sequence shown here is derived from an EMBL/GenBank/DDBJ whole genome shotgun (WGS) entry which is preliminary data.</text>
</comment>
<dbReference type="AlphaFoldDB" id="A0A062VBS2"/>
<organism evidence="14 15">
    <name type="scientific">Candidatus Methanoperedens nitratireducens</name>
    <dbReference type="NCBI Taxonomy" id="1392998"/>
    <lineage>
        <taxon>Archaea</taxon>
        <taxon>Methanobacteriati</taxon>
        <taxon>Methanobacteriota</taxon>
        <taxon>Stenosarchaea group</taxon>
        <taxon>Methanomicrobia</taxon>
        <taxon>Methanosarcinales</taxon>
        <taxon>ANME-2 cluster</taxon>
        <taxon>Candidatus Methanoperedentaceae</taxon>
        <taxon>Candidatus Methanoperedens</taxon>
    </lineage>
</organism>
<keyword evidence="5 14" id="KW-0808">Transferase</keyword>
<evidence type="ECO:0000256" key="10">
    <source>
        <dbReference type="ARBA" id="ARBA00022842"/>
    </source>
</evidence>
<gene>
    <name evidence="14" type="ORF">ANME2D_00213</name>
</gene>
<evidence type="ECO:0000256" key="7">
    <source>
        <dbReference type="ARBA" id="ARBA00022741"/>
    </source>
</evidence>
<dbReference type="Pfam" id="PF01163">
    <property type="entry name" value="RIO1"/>
    <property type="match status" value="1"/>
</dbReference>
<reference evidence="14 15" key="1">
    <citation type="journal article" date="2013" name="Nature">
        <title>Anaerobic oxidation of methane coupled to nitrate reduction in a novel archaeal lineage.</title>
        <authorList>
            <person name="Haroon M.F."/>
            <person name="Hu S."/>
            <person name="Shi Y."/>
            <person name="Imelfort M."/>
            <person name="Keller J."/>
            <person name="Hugenholtz P."/>
            <person name="Yuan Z."/>
            <person name="Tyson G.W."/>
        </authorList>
    </citation>
    <scope>NUCLEOTIDE SEQUENCE [LARGE SCALE GENOMIC DNA]</scope>
    <source>
        <strain evidence="14 15">ANME-2d</strain>
    </source>
</reference>
<dbReference type="Gene3D" id="1.10.510.10">
    <property type="entry name" value="Transferase(Phosphotransferase) domain 1"/>
    <property type="match status" value="1"/>
</dbReference>
<dbReference type="PANTHER" id="PTHR45852">
    <property type="entry name" value="SER/THR-PROTEIN KINASE RIO2"/>
    <property type="match status" value="1"/>
</dbReference>
<dbReference type="InterPro" id="IPR018934">
    <property type="entry name" value="RIO_dom"/>
</dbReference>
<dbReference type="SUPFAM" id="SSF46785">
    <property type="entry name" value="Winged helix' DNA-binding domain"/>
    <property type="match status" value="1"/>
</dbReference>
<evidence type="ECO:0000256" key="9">
    <source>
        <dbReference type="ARBA" id="ARBA00022840"/>
    </source>
</evidence>
<evidence type="ECO:0000256" key="4">
    <source>
        <dbReference type="ARBA" id="ARBA00022527"/>
    </source>
</evidence>
<comment type="similarity">
    <text evidence="2">Belongs to the protein kinase superfamily. RIO-type Ser/Thr kinase family.</text>
</comment>
<evidence type="ECO:0000256" key="2">
    <source>
        <dbReference type="ARBA" id="ARBA00009196"/>
    </source>
</evidence>
<keyword evidence="8 14" id="KW-0418">Kinase</keyword>
<keyword evidence="7" id="KW-0547">Nucleotide-binding</keyword>
<dbReference type="OrthoDB" id="50101at2157"/>
<evidence type="ECO:0000256" key="8">
    <source>
        <dbReference type="ARBA" id="ARBA00022777"/>
    </source>
</evidence>
<dbReference type="EMBL" id="JMIY01000001">
    <property type="protein sequence ID" value="KCZ73154.1"/>
    <property type="molecule type" value="Genomic_DNA"/>
</dbReference>
<dbReference type="InterPro" id="IPR015285">
    <property type="entry name" value="RIO2_wHTH_N"/>
</dbReference>
<proteinExistence type="inferred from homology"/>
<dbReference type="InterPro" id="IPR030484">
    <property type="entry name" value="Rio2"/>
</dbReference>
<dbReference type="InterPro" id="IPR000687">
    <property type="entry name" value="RIO_kinase"/>
</dbReference>
<keyword evidence="9" id="KW-0067">ATP-binding</keyword>
<dbReference type="CDD" id="cd05144">
    <property type="entry name" value="RIO2_C"/>
    <property type="match status" value="1"/>
</dbReference>
<comment type="catalytic activity">
    <reaction evidence="11">
        <text>L-threonyl-[protein] + ATP = O-phospho-L-threonyl-[protein] + ADP + H(+)</text>
        <dbReference type="Rhea" id="RHEA:46608"/>
        <dbReference type="Rhea" id="RHEA-COMP:11060"/>
        <dbReference type="Rhea" id="RHEA-COMP:11605"/>
        <dbReference type="ChEBI" id="CHEBI:15378"/>
        <dbReference type="ChEBI" id="CHEBI:30013"/>
        <dbReference type="ChEBI" id="CHEBI:30616"/>
        <dbReference type="ChEBI" id="CHEBI:61977"/>
        <dbReference type="ChEBI" id="CHEBI:456216"/>
        <dbReference type="EC" id="2.7.11.1"/>
    </reaction>
</comment>
<dbReference type="GO" id="GO:0005524">
    <property type="term" value="F:ATP binding"/>
    <property type="evidence" value="ECO:0007669"/>
    <property type="project" value="UniProtKB-KW"/>
</dbReference>
<keyword evidence="6" id="KW-0479">Metal-binding</keyword>
<dbReference type="GO" id="GO:0030688">
    <property type="term" value="C:preribosome, small subunit precursor"/>
    <property type="evidence" value="ECO:0007669"/>
    <property type="project" value="TreeGrafter"/>
</dbReference>
<evidence type="ECO:0000256" key="11">
    <source>
        <dbReference type="ARBA" id="ARBA00047899"/>
    </source>
</evidence>
<dbReference type="Proteomes" id="UP000027153">
    <property type="component" value="Unassembled WGS sequence"/>
</dbReference>
<keyword evidence="15" id="KW-1185">Reference proteome</keyword>
<dbReference type="InterPro" id="IPR036388">
    <property type="entry name" value="WH-like_DNA-bd_sf"/>
</dbReference>
<dbReference type="PANTHER" id="PTHR45852:SF1">
    <property type="entry name" value="SERINE_THREONINE-PROTEIN KINASE RIO2"/>
    <property type="match status" value="1"/>
</dbReference>
<dbReference type="SMART" id="SM00090">
    <property type="entry name" value="RIO"/>
    <property type="match status" value="1"/>
</dbReference>
<dbReference type="InterPro" id="IPR036390">
    <property type="entry name" value="WH_DNA-bd_sf"/>
</dbReference>
<evidence type="ECO:0000313" key="14">
    <source>
        <dbReference type="EMBL" id="KCZ73154.1"/>
    </source>
</evidence>
<evidence type="ECO:0000256" key="5">
    <source>
        <dbReference type="ARBA" id="ARBA00022679"/>
    </source>
</evidence>
<feature type="domain" description="RIO kinase" evidence="13">
    <location>
        <begin position="65"/>
        <end position="285"/>
    </location>
</feature>
<dbReference type="FunFam" id="1.10.10.10:FF:000647">
    <property type="entry name" value="Serine/threonine protein kinase"/>
    <property type="match status" value="1"/>
</dbReference>
<dbReference type="GO" id="GO:0030490">
    <property type="term" value="P:maturation of SSU-rRNA"/>
    <property type="evidence" value="ECO:0007669"/>
    <property type="project" value="TreeGrafter"/>
</dbReference>
<keyword evidence="4 14" id="KW-0723">Serine/threonine-protein kinase</keyword>
<sequence>MSKRIPDIFLNTTNRGFRVLLAIENKMRFYEWVPIEEIAGFTDYDIKEIEFILSNLAKNKLIHRNIGAYEGYRIYFEAYDLLALNALVKRGSINAIGDLIGVGKESRVYEVTGGITDRHAIIKFHREGIASFKHIRMKREYVEERKHLSWLYIARLAAKREYDALKILYPAVSVPEPVDHNRHAVVMSFVRGQELAHTRIDEPGWYLDEILGQIKKAYRLGIIHADLSEFNVFINPEGCEIIDWPQCVTPEHENAKELLYRDVENILSFFKRKYRIKRDIQEVINNII</sequence>
<evidence type="ECO:0000256" key="6">
    <source>
        <dbReference type="ARBA" id="ARBA00022723"/>
    </source>
</evidence>
<name>A0A062VBS2_9EURY</name>
<evidence type="ECO:0000256" key="1">
    <source>
        <dbReference type="ARBA" id="ARBA00001946"/>
    </source>
</evidence>
<dbReference type="EC" id="2.7.11.1" evidence="3"/>
<dbReference type="Gene3D" id="1.10.10.10">
    <property type="entry name" value="Winged helix-like DNA-binding domain superfamily/Winged helix DNA-binding domain"/>
    <property type="match status" value="1"/>
</dbReference>
<dbReference type="Pfam" id="PF09202">
    <property type="entry name" value="Rio2_N"/>
    <property type="match status" value="1"/>
</dbReference>
<evidence type="ECO:0000256" key="3">
    <source>
        <dbReference type="ARBA" id="ARBA00012513"/>
    </source>
</evidence>
<comment type="catalytic activity">
    <reaction evidence="12">
        <text>L-seryl-[protein] + ATP = O-phospho-L-seryl-[protein] + ADP + H(+)</text>
        <dbReference type="Rhea" id="RHEA:17989"/>
        <dbReference type="Rhea" id="RHEA-COMP:9863"/>
        <dbReference type="Rhea" id="RHEA-COMP:11604"/>
        <dbReference type="ChEBI" id="CHEBI:15378"/>
        <dbReference type="ChEBI" id="CHEBI:29999"/>
        <dbReference type="ChEBI" id="CHEBI:30616"/>
        <dbReference type="ChEBI" id="CHEBI:83421"/>
        <dbReference type="ChEBI" id="CHEBI:456216"/>
        <dbReference type="EC" id="2.7.11.1"/>
    </reaction>
</comment>
<dbReference type="GO" id="GO:0005829">
    <property type="term" value="C:cytosol"/>
    <property type="evidence" value="ECO:0007669"/>
    <property type="project" value="TreeGrafter"/>
</dbReference>
<dbReference type="SUPFAM" id="SSF56112">
    <property type="entry name" value="Protein kinase-like (PK-like)"/>
    <property type="match status" value="1"/>
</dbReference>
<dbReference type="GO" id="GO:0106310">
    <property type="term" value="F:protein serine kinase activity"/>
    <property type="evidence" value="ECO:0007669"/>
    <property type="project" value="RHEA"/>
</dbReference>
<dbReference type="GO" id="GO:0046872">
    <property type="term" value="F:metal ion binding"/>
    <property type="evidence" value="ECO:0007669"/>
    <property type="project" value="UniProtKB-KW"/>
</dbReference>
<protein>
    <recommendedName>
        <fullName evidence="3">non-specific serine/threonine protein kinase</fullName>
        <ecNumber evidence="3">2.7.11.1</ecNumber>
    </recommendedName>
</protein>
<dbReference type="RefSeq" id="WP_048088369.1">
    <property type="nucleotide sequence ID" value="NZ_JMIY01000001.1"/>
</dbReference>
<keyword evidence="10" id="KW-0460">Magnesium</keyword>
<dbReference type="Gene3D" id="3.30.200.20">
    <property type="entry name" value="Phosphorylase Kinase, domain 1"/>
    <property type="match status" value="1"/>
</dbReference>
<dbReference type="GO" id="GO:0004674">
    <property type="term" value="F:protein serine/threonine kinase activity"/>
    <property type="evidence" value="ECO:0007669"/>
    <property type="project" value="UniProtKB-KW"/>
</dbReference>
<dbReference type="FunFam" id="3.30.200.20:FF:000052">
    <property type="entry name" value="Serine/threonine-protein kinase RIO2"/>
    <property type="match status" value="1"/>
</dbReference>
<accession>A0A062VBS2</accession>
<dbReference type="InterPro" id="IPR011009">
    <property type="entry name" value="Kinase-like_dom_sf"/>
</dbReference>